<keyword evidence="1" id="KW-0812">Transmembrane</keyword>
<organism evidence="2 3">
    <name type="scientific">Sphenostylis stenocarpa</name>
    <dbReference type="NCBI Taxonomy" id="92480"/>
    <lineage>
        <taxon>Eukaryota</taxon>
        <taxon>Viridiplantae</taxon>
        <taxon>Streptophyta</taxon>
        <taxon>Embryophyta</taxon>
        <taxon>Tracheophyta</taxon>
        <taxon>Spermatophyta</taxon>
        <taxon>Magnoliopsida</taxon>
        <taxon>eudicotyledons</taxon>
        <taxon>Gunneridae</taxon>
        <taxon>Pentapetalae</taxon>
        <taxon>rosids</taxon>
        <taxon>fabids</taxon>
        <taxon>Fabales</taxon>
        <taxon>Fabaceae</taxon>
        <taxon>Papilionoideae</taxon>
        <taxon>50 kb inversion clade</taxon>
        <taxon>NPAAA clade</taxon>
        <taxon>indigoferoid/millettioid clade</taxon>
        <taxon>Phaseoleae</taxon>
        <taxon>Sphenostylis</taxon>
    </lineage>
</organism>
<protein>
    <recommendedName>
        <fullName evidence="4">Transmembrane protein</fullName>
    </recommendedName>
</protein>
<keyword evidence="1" id="KW-1133">Transmembrane helix</keyword>
<evidence type="ECO:0000313" key="2">
    <source>
        <dbReference type="EMBL" id="CAJ1968823.1"/>
    </source>
</evidence>
<dbReference type="EMBL" id="OY731404">
    <property type="protein sequence ID" value="CAJ1968823.1"/>
    <property type="molecule type" value="Genomic_DNA"/>
</dbReference>
<reference evidence="2" key="1">
    <citation type="submission" date="2023-10" db="EMBL/GenBank/DDBJ databases">
        <authorList>
            <person name="Domelevo Entfellner J.-B."/>
        </authorList>
    </citation>
    <scope>NUCLEOTIDE SEQUENCE</scope>
</reference>
<sequence length="106" mass="12168">MQYSETERNGYDPILFFLSSFLLLTILFADVSHGRWPRTRKALQLILPLQPPAEAQNNNQQKINSLCSKDVLKLCKNAPLKWLIKGDSNHLCEISILRSFAILLEK</sequence>
<accession>A0AA86TA47</accession>
<evidence type="ECO:0000256" key="1">
    <source>
        <dbReference type="SAM" id="Phobius"/>
    </source>
</evidence>
<name>A0AA86TA47_9FABA</name>
<proteinExistence type="predicted"/>
<dbReference type="Proteomes" id="UP001189624">
    <property type="component" value="Chromosome 7"/>
</dbReference>
<feature type="transmembrane region" description="Helical" evidence="1">
    <location>
        <begin position="14"/>
        <end position="31"/>
    </location>
</feature>
<evidence type="ECO:0008006" key="4">
    <source>
        <dbReference type="Google" id="ProtNLM"/>
    </source>
</evidence>
<dbReference type="Gramene" id="rna-AYBTSS11_LOCUS21924">
    <property type="protein sequence ID" value="CAJ1968823.1"/>
    <property type="gene ID" value="gene-AYBTSS11_LOCUS21924"/>
</dbReference>
<gene>
    <name evidence="2" type="ORF">AYBTSS11_LOCUS21924</name>
</gene>
<dbReference type="AlphaFoldDB" id="A0AA86TA47"/>
<keyword evidence="3" id="KW-1185">Reference proteome</keyword>
<evidence type="ECO:0000313" key="3">
    <source>
        <dbReference type="Proteomes" id="UP001189624"/>
    </source>
</evidence>
<keyword evidence="1" id="KW-0472">Membrane</keyword>